<dbReference type="EMBL" id="FRFC01000005">
    <property type="protein sequence ID" value="SHO47244.1"/>
    <property type="molecule type" value="Genomic_DNA"/>
</dbReference>
<keyword evidence="4 8" id="KW-0547">Nucleotide-binding</keyword>
<keyword evidence="3 8" id="KW-0479">Metal-binding</keyword>
<dbReference type="InterPro" id="IPR022926">
    <property type="entry name" value="NH(3)-dep_NAD(+)_synth"/>
</dbReference>
<dbReference type="Proteomes" id="UP000232412">
    <property type="component" value="Unassembled WGS sequence"/>
</dbReference>
<evidence type="ECO:0000256" key="9">
    <source>
        <dbReference type="RuleBase" id="RU003811"/>
    </source>
</evidence>
<dbReference type="CDD" id="cd00553">
    <property type="entry name" value="NAD_synthase"/>
    <property type="match status" value="1"/>
</dbReference>
<comment type="function">
    <text evidence="8">Catalyzes the ATP-dependent amidation of deamido-NAD to form NAD. Uses ammonia as a nitrogen source.</text>
</comment>
<dbReference type="RefSeq" id="WP_101010647.1">
    <property type="nucleotide sequence ID" value="NZ_FRFC01000005.1"/>
</dbReference>
<evidence type="ECO:0000256" key="2">
    <source>
        <dbReference type="ARBA" id="ARBA00022598"/>
    </source>
</evidence>
<dbReference type="NCBIfam" id="TIGR00552">
    <property type="entry name" value="nadE"/>
    <property type="match status" value="1"/>
</dbReference>
<gene>
    <name evidence="8 12" type="primary">nadE</name>
    <name evidence="12" type="ORF">NSIN_40030</name>
</gene>
<feature type="binding site" evidence="8">
    <location>
        <position position="170"/>
    </location>
    <ligand>
        <name>ATP</name>
        <dbReference type="ChEBI" id="CHEBI:30616"/>
    </ligand>
</feature>
<protein>
    <recommendedName>
        <fullName evidence="8 10">NH(3)-dependent NAD(+) synthetase</fullName>
        <ecNumber evidence="8 10">6.3.1.5</ecNumber>
    </recommendedName>
</protein>
<dbReference type="GO" id="GO:0003952">
    <property type="term" value="F:NAD+ synthase (glutamine-hydrolyzing) activity"/>
    <property type="evidence" value="ECO:0007669"/>
    <property type="project" value="InterPro"/>
</dbReference>
<dbReference type="NCBIfam" id="NF010587">
    <property type="entry name" value="PRK13980.1"/>
    <property type="match status" value="1"/>
</dbReference>
<evidence type="ECO:0000256" key="8">
    <source>
        <dbReference type="HAMAP-Rule" id="MF_00193"/>
    </source>
</evidence>
<dbReference type="GO" id="GO:0005737">
    <property type="term" value="C:cytoplasm"/>
    <property type="evidence" value="ECO:0007669"/>
    <property type="project" value="InterPro"/>
</dbReference>
<dbReference type="GO" id="GO:0009435">
    <property type="term" value="P:NAD+ biosynthetic process"/>
    <property type="evidence" value="ECO:0007669"/>
    <property type="project" value="UniProtKB-UniRule"/>
</dbReference>
<feature type="binding site" description="in other chain" evidence="8">
    <location>
        <begin position="252"/>
        <end position="253"/>
    </location>
    <ligand>
        <name>deamido-NAD(+)</name>
        <dbReference type="ChEBI" id="CHEBI:58437"/>
        <note>ligand shared between two neighboring subunits</note>
    </ligand>
</feature>
<dbReference type="InterPro" id="IPR022310">
    <property type="entry name" value="NAD/GMP_synthase"/>
</dbReference>
<dbReference type="OrthoDB" id="39312at2157"/>
<feature type="binding site" evidence="8">
    <location>
        <position position="161"/>
    </location>
    <ligand>
        <name>deamido-NAD(+)</name>
        <dbReference type="ChEBI" id="CHEBI:58437"/>
        <note>ligand shared between two neighboring subunits</note>
    </ligand>
</feature>
<dbReference type="InterPro" id="IPR003694">
    <property type="entry name" value="NAD_synthase"/>
</dbReference>
<dbReference type="Pfam" id="PF02540">
    <property type="entry name" value="NAD_synthase"/>
    <property type="match status" value="1"/>
</dbReference>
<dbReference type="AlphaFoldDB" id="A0A2H1EIM7"/>
<comment type="pathway">
    <text evidence="8">Cofactor biosynthesis; NAD(+) biosynthesis; NAD(+) from deamido-NAD(+) (ammonia route): step 1/1.</text>
</comment>
<keyword evidence="7 8" id="KW-0520">NAD</keyword>
<dbReference type="SUPFAM" id="SSF52402">
    <property type="entry name" value="Adenine nucleotide alpha hydrolases-like"/>
    <property type="match status" value="1"/>
</dbReference>
<dbReference type="GO" id="GO:0004359">
    <property type="term" value="F:glutaminase activity"/>
    <property type="evidence" value="ECO:0007669"/>
    <property type="project" value="InterPro"/>
</dbReference>
<dbReference type="GO" id="GO:0008795">
    <property type="term" value="F:NAD+ synthase activity"/>
    <property type="evidence" value="ECO:0007669"/>
    <property type="project" value="UniProtKB-UniRule"/>
</dbReference>
<comment type="catalytic activity">
    <reaction evidence="8 10">
        <text>deamido-NAD(+) + NH4(+) + ATP = AMP + diphosphate + NAD(+) + H(+)</text>
        <dbReference type="Rhea" id="RHEA:21188"/>
        <dbReference type="ChEBI" id="CHEBI:15378"/>
        <dbReference type="ChEBI" id="CHEBI:28938"/>
        <dbReference type="ChEBI" id="CHEBI:30616"/>
        <dbReference type="ChEBI" id="CHEBI:33019"/>
        <dbReference type="ChEBI" id="CHEBI:57540"/>
        <dbReference type="ChEBI" id="CHEBI:58437"/>
        <dbReference type="ChEBI" id="CHEBI:456215"/>
        <dbReference type="EC" id="6.3.1.5"/>
    </reaction>
</comment>
<dbReference type="GO" id="GO:0046872">
    <property type="term" value="F:metal ion binding"/>
    <property type="evidence" value="ECO:0007669"/>
    <property type="project" value="UniProtKB-KW"/>
</dbReference>
<reference evidence="13" key="1">
    <citation type="submission" date="2016-12" db="EMBL/GenBank/DDBJ databases">
        <authorList>
            <person name="Herbold C."/>
        </authorList>
    </citation>
    <scope>NUCLEOTIDE SEQUENCE [LARGE SCALE GENOMIC DNA]</scope>
</reference>
<dbReference type="HAMAP" id="MF_00193">
    <property type="entry name" value="NadE_ammonia_dep"/>
    <property type="match status" value="1"/>
</dbReference>
<evidence type="ECO:0000256" key="10">
    <source>
        <dbReference type="RuleBase" id="RU003812"/>
    </source>
</evidence>
<evidence type="ECO:0000256" key="6">
    <source>
        <dbReference type="ARBA" id="ARBA00022842"/>
    </source>
</evidence>
<dbReference type="InterPro" id="IPR014729">
    <property type="entry name" value="Rossmann-like_a/b/a_fold"/>
</dbReference>
<evidence type="ECO:0000256" key="1">
    <source>
        <dbReference type="ARBA" id="ARBA00005859"/>
    </source>
</evidence>
<feature type="binding site" description="in other chain" evidence="8">
    <location>
        <position position="121"/>
    </location>
    <ligand>
        <name>deamido-NAD(+)</name>
        <dbReference type="ChEBI" id="CHEBI:58437"/>
        <note>ligand shared between two neighboring subunits</note>
    </ligand>
</feature>
<evidence type="ECO:0000256" key="7">
    <source>
        <dbReference type="ARBA" id="ARBA00023027"/>
    </source>
</evidence>
<evidence type="ECO:0000259" key="11">
    <source>
        <dbReference type="Pfam" id="PF02540"/>
    </source>
</evidence>
<evidence type="ECO:0000313" key="13">
    <source>
        <dbReference type="Proteomes" id="UP000232412"/>
    </source>
</evidence>
<organism evidence="12 13">
    <name type="scientific">Nitrosotalea sinensis</name>
    <dbReference type="NCBI Taxonomy" id="1499975"/>
    <lineage>
        <taxon>Archaea</taxon>
        <taxon>Nitrososphaerota</taxon>
        <taxon>Nitrososphaeria</taxon>
        <taxon>Nitrosotaleales</taxon>
        <taxon>Nitrosotaleaceae</taxon>
        <taxon>Nitrosotalea</taxon>
    </lineage>
</organism>
<feature type="binding site" evidence="8">
    <location>
        <begin position="40"/>
        <end position="47"/>
    </location>
    <ligand>
        <name>ATP</name>
        <dbReference type="ChEBI" id="CHEBI:30616"/>
    </ligand>
</feature>
<evidence type="ECO:0000313" key="12">
    <source>
        <dbReference type="EMBL" id="SHO47244.1"/>
    </source>
</evidence>
<dbReference type="UniPathway" id="UPA00253">
    <property type="reaction ID" value="UER00333"/>
</dbReference>
<feature type="binding site" evidence="8">
    <location>
        <position position="146"/>
    </location>
    <ligand>
        <name>Mg(2+)</name>
        <dbReference type="ChEBI" id="CHEBI:18420"/>
    </ligand>
</feature>
<keyword evidence="6 8" id="KW-0460">Magnesium</keyword>
<dbReference type="GO" id="GO:0005524">
    <property type="term" value="F:ATP binding"/>
    <property type="evidence" value="ECO:0007669"/>
    <property type="project" value="UniProtKB-UniRule"/>
</dbReference>
<evidence type="ECO:0000256" key="4">
    <source>
        <dbReference type="ARBA" id="ARBA00022741"/>
    </source>
</evidence>
<accession>A0A2H1EIM7</accession>
<dbReference type="PANTHER" id="PTHR23090">
    <property type="entry name" value="NH 3 /GLUTAMINE-DEPENDENT NAD + SYNTHETASE"/>
    <property type="match status" value="1"/>
</dbReference>
<comment type="caution">
    <text evidence="8">Lacks conserved residue(s) required for the propagation of feature annotation.</text>
</comment>
<sequence length="264" mass="29885">MNREIIENLIRRDYESIQNQIGEFLQNEITYRKSTGVIFGLSGGIDSAVIAGLCAKFVKEKTLVLIMPNSKITPNSDTEDAIKIVDKYSLEYKLIDIGFIHREYSKYLEPNPLAFGNLGARIRANMLYYYANARNSLVLGSSDKSEFLIGYFTKFGDGAADLLPISSLYKTQIRELAKNLDIPQNIISKPSGPHLWEGHTAETEIGLNYEEIDSILYCVIDKKMSIDETAKITEVPISDVDRIYRMHKKSEHKRTTSTTCVLQI</sequence>
<dbReference type="FunFam" id="3.40.50.620:FF:000106">
    <property type="entry name" value="Glutamine-dependent NAD(+) synthetase"/>
    <property type="match status" value="1"/>
</dbReference>
<evidence type="ECO:0000256" key="3">
    <source>
        <dbReference type="ARBA" id="ARBA00022723"/>
    </source>
</evidence>
<name>A0A2H1EIM7_9ARCH</name>
<evidence type="ECO:0000256" key="5">
    <source>
        <dbReference type="ARBA" id="ARBA00022840"/>
    </source>
</evidence>
<dbReference type="EC" id="6.3.1.5" evidence="8 10"/>
<feature type="binding site" description="in other chain" evidence="8">
    <location>
        <position position="154"/>
    </location>
    <ligand>
        <name>deamido-NAD(+)</name>
        <dbReference type="ChEBI" id="CHEBI:58437"/>
        <note>ligand shared between two neighboring subunits</note>
    </ligand>
</feature>
<comment type="similarity">
    <text evidence="1 8 9">Belongs to the NAD synthetase family.</text>
</comment>
<proteinExistence type="inferred from homology"/>
<feature type="domain" description="NAD/GMP synthase" evidence="11">
    <location>
        <begin position="19"/>
        <end position="256"/>
    </location>
</feature>
<comment type="subunit">
    <text evidence="8">Homodimer.</text>
</comment>
<dbReference type="Gene3D" id="3.40.50.620">
    <property type="entry name" value="HUPs"/>
    <property type="match status" value="1"/>
</dbReference>
<keyword evidence="5 8" id="KW-0067">ATP-binding</keyword>
<keyword evidence="2 8" id="KW-0436">Ligase</keyword>
<keyword evidence="13" id="KW-1185">Reference proteome</keyword>
<feature type="binding site" evidence="8">
    <location>
        <position position="46"/>
    </location>
    <ligand>
        <name>Mg(2+)</name>
        <dbReference type="ChEBI" id="CHEBI:18420"/>
    </ligand>
</feature>
<dbReference type="PANTHER" id="PTHR23090:SF9">
    <property type="entry name" value="GLUTAMINE-DEPENDENT NAD(+) SYNTHETASE"/>
    <property type="match status" value="1"/>
</dbReference>